<comment type="caution">
    <text evidence="3">The sequence shown here is derived from an EMBL/GenBank/DDBJ whole genome shotgun (WGS) entry which is preliminary data.</text>
</comment>
<organism evidence="3 4">
    <name type="scientific">Ancylostoma caninum</name>
    <name type="common">Dog hookworm</name>
    <dbReference type="NCBI Taxonomy" id="29170"/>
    <lineage>
        <taxon>Eukaryota</taxon>
        <taxon>Metazoa</taxon>
        <taxon>Ecdysozoa</taxon>
        <taxon>Nematoda</taxon>
        <taxon>Chromadorea</taxon>
        <taxon>Rhabditida</taxon>
        <taxon>Rhabditina</taxon>
        <taxon>Rhabditomorpha</taxon>
        <taxon>Strongyloidea</taxon>
        <taxon>Ancylostomatidae</taxon>
        <taxon>Ancylostomatinae</taxon>
        <taxon>Ancylostoma</taxon>
    </lineage>
</organism>
<sequence length="774" mass="85558">MVIPTSSDRMKMRCTAAYVYHNSVRSARKYKLLAVKSVTEVATPNMFLKAVLTLSLILLESRISAIDYGCPTNPYIDDFMRDVFVGYHRVLRRRIAQGGQQPNSQGFLGPAKNIYELKWDCDFEKQAQEAIEQCNMDARANVSQNIASFFGRTGPYSNWTNAVWGMIGWLSPASQYGINNRNEVTNMKQLNFGNMAYSKSTKFGCAFKTCGDQFIVTCLYNHVGNRPSTVLWESGKPCQTDGDCSTYEGSTCNKGLCVDSENRAGVTFTRDDKKSEEKKPSERGEGNHKGDEGSDRSKDGESKKNGDGRDDKKKPTEKDGREKPGADKADQQKTTKKQNPSDSGMKSTSRKPKENGSGDTSTSSTVSMCPGSKITAKARELFLALHNEMRRNIALGKAPNNVGFLGPAKNMYKMDWKCEYEKWAQSTVDSCNSNGNLGPASNGVSIAGNGEEYRSNPYQYINETFQVWADGPQLYGTTNVYENWNNYYFGNIAMSKTTKLGCAYNVCGNTLYVNCIYSLAGNFQGTVMWEKGPACQRDEDCTTYSGSTCDNGLCVAGGASGMAVGGTNKMCPKNSHMNDEAREKFLERHNSLRSSLAKGEQEDPLGVNGFAPKAARMRKMVWDCEIEYNSQKHASSCQYEHSPPSERPGLGQNLYFSEEITLGVALAAGQASDSWWSELKTFGVPPENRITPAVYYRKGKEIGHYSQMAWQNSYKLGCGISWCPVYTYVVCEYGPGGNTMGELIYQLGSPCSTDEDCQCSGCKCSKEEALCIMP</sequence>
<feature type="domain" description="SCP" evidence="2">
    <location>
        <begin position="377"/>
        <end position="525"/>
    </location>
</feature>
<dbReference type="GO" id="GO:0005576">
    <property type="term" value="C:extracellular region"/>
    <property type="evidence" value="ECO:0007669"/>
    <property type="project" value="InterPro"/>
</dbReference>
<name>A0A368G6L8_ANCCA</name>
<dbReference type="PRINTS" id="PR00837">
    <property type="entry name" value="V5TPXLIKE"/>
</dbReference>
<feature type="compositionally biased region" description="Basic and acidic residues" evidence="1">
    <location>
        <begin position="269"/>
        <end position="333"/>
    </location>
</feature>
<feature type="region of interest" description="Disordered" evidence="1">
    <location>
        <begin position="267"/>
        <end position="371"/>
    </location>
</feature>
<feature type="domain" description="SCP" evidence="2">
    <location>
        <begin position="580"/>
        <end position="741"/>
    </location>
</feature>
<dbReference type="PROSITE" id="PS01009">
    <property type="entry name" value="CRISP_1"/>
    <property type="match status" value="1"/>
</dbReference>
<keyword evidence="4" id="KW-1185">Reference proteome</keyword>
<feature type="domain" description="SCP" evidence="2">
    <location>
        <begin position="78"/>
        <end position="228"/>
    </location>
</feature>
<evidence type="ECO:0000313" key="4">
    <source>
        <dbReference type="Proteomes" id="UP000252519"/>
    </source>
</evidence>
<evidence type="ECO:0000313" key="3">
    <source>
        <dbReference type="EMBL" id="RCN39328.1"/>
    </source>
</evidence>
<dbReference type="InterPro" id="IPR018244">
    <property type="entry name" value="Allrgn_V5/Tpx1_CS"/>
</dbReference>
<dbReference type="SMART" id="SM00198">
    <property type="entry name" value="SCP"/>
    <property type="match status" value="3"/>
</dbReference>
<dbReference type="PRINTS" id="PR00838">
    <property type="entry name" value="V5ALLERGEN"/>
</dbReference>
<dbReference type="AlphaFoldDB" id="A0A368G6L8"/>
<reference evidence="3 4" key="1">
    <citation type="submission" date="2014-10" db="EMBL/GenBank/DDBJ databases">
        <title>Draft genome of the hookworm Ancylostoma caninum.</title>
        <authorList>
            <person name="Mitreva M."/>
        </authorList>
    </citation>
    <scope>NUCLEOTIDE SEQUENCE [LARGE SCALE GENOMIC DNA]</scope>
    <source>
        <strain evidence="3 4">Baltimore</strain>
    </source>
</reference>
<dbReference type="CDD" id="cd05380">
    <property type="entry name" value="CAP_euk"/>
    <property type="match status" value="3"/>
</dbReference>
<dbReference type="InterPro" id="IPR001283">
    <property type="entry name" value="CRISP-related"/>
</dbReference>
<proteinExistence type="predicted"/>
<dbReference type="PANTHER" id="PTHR10334">
    <property type="entry name" value="CYSTEINE-RICH SECRETORY PROTEIN-RELATED"/>
    <property type="match status" value="1"/>
</dbReference>
<gene>
    <name evidence="3" type="ORF">ANCCAN_14729</name>
</gene>
<dbReference type="Proteomes" id="UP000252519">
    <property type="component" value="Unassembled WGS sequence"/>
</dbReference>
<dbReference type="InterPro" id="IPR002413">
    <property type="entry name" value="V5_allergen-like"/>
</dbReference>
<evidence type="ECO:0000256" key="1">
    <source>
        <dbReference type="SAM" id="MobiDB-lite"/>
    </source>
</evidence>
<accession>A0A368G6L8</accession>
<dbReference type="SUPFAM" id="SSF55797">
    <property type="entry name" value="PR-1-like"/>
    <property type="match status" value="3"/>
</dbReference>
<dbReference type="EMBL" id="JOJR01000344">
    <property type="protein sequence ID" value="RCN39328.1"/>
    <property type="molecule type" value="Genomic_DNA"/>
</dbReference>
<dbReference type="STRING" id="29170.A0A368G6L8"/>
<dbReference type="Pfam" id="PF00188">
    <property type="entry name" value="CAP"/>
    <property type="match status" value="3"/>
</dbReference>
<dbReference type="OrthoDB" id="5849517at2759"/>
<protein>
    <submittedName>
        <fullName evidence="3">SCP-like protein</fullName>
    </submittedName>
</protein>
<dbReference type="Gene3D" id="3.40.33.10">
    <property type="entry name" value="CAP"/>
    <property type="match status" value="3"/>
</dbReference>
<dbReference type="InterPro" id="IPR014044">
    <property type="entry name" value="CAP_dom"/>
</dbReference>
<evidence type="ECO:0000259" key="2">
    <source>
        <dbReference type="SMART" id="SM00198"/>
    </source>
</evidence>
<dbReference type="InterPro" id="IPR035940">
    <property type="entry name" value="CAP_sf"/>
</dbReference>